<dbReference type="eggNOG" id="KOG0940">
    <property type="taxonomic scope" value="Eukaryota"/>
</dbReference>
<dbReference type="OMA" id="NIAHANE"/>
<keyword evidence="2" id="KW-0106">Calcium</keyword>
<gene>
    <name evidence="6" type="ORF">NAEGRDRAFT_80938</name>
</gene>
<proteinExistence type="predicted"/>
<evidence type="ECO:0000259" key="4">
    <source>
        <dbReference type="PROSITE" id="PS50004"/>
    </source>
</evidence>
<dbReference type="SMART" id="SM00239">
    <property type="entry name" value="C2"/>
    <property type="match status" value="1"/>
</dbReference>
<evidence type="ECO:0000256" key="1">
    <source>
        <dbReference type="ARBA" id="ARBA00022723"/>
    </source>
</evidence>
<dbReference type="PANTHER" id="PTHR45911">
    <property type="entry name" value="C2 DOMAIN-CONTAINING PROTEIN"/>
    <property type="match status" value="1"/>
</dbReference>
<dbReference type="SMART" id="SM00397">
    <property type="entry name" value="t_SNARE"/>
    <property type="match status" value="1"/>
</dbReference>
<reference evidence="6 7" key="1">
    <citation type="journal article" date="2010" name="Cell">
        <title>The genome of Naegleria gruberi illuminates early eukaryotic versatility.</title>
        <authorList>
            <person name="Fritz-Laylin L.K."/>
            <person name="Prochnik S.E."/>
            <person name="Ginger M.L."/>
            <person name="Dacks J.B."/>
            <person name="Carpenter M.L."/>
            <person name="Field M.C."/>
            <person name="Kuo A."/>
            <person name="Paredez A."/>
            <person name="Chapman J."/>
            <person name="Pham J."/>
            <person name="Shu S."/>
            <person name="Neupane R."/>
            <person name="Cipriano M."/>
            <person name="Mancuso J."/>
            <person name="Tu H."/>
            <person name="Salamov A."/>
            <person name="Lindquist E."/>
            <person name="Shapiro H."/>
            <person name="Lucas S."/>
            <person name="Grigoriev I.V."/>
            <person name="Cande W.Z."/>
            <person name="Fulton C."/>
            <person name="Rokhsar D.S."/>
            <person name="Dawson S.C."/>
        </authorList>
    </citation>
    <scope>NUCLEOTIDE SEQUENCE [LARGE SCALE GENOMIC DNA]</scope>
    <source>
        <strain evidence="6 7">NEG-M</strain>
    </source>
</reference>
<dbReference type="RefSeq" id="XP_002673574.1">
    <property type="nucleotide sequence ID" value="XM_002673528.1"/>
</dbReference>
<dbReference type="EMBL" id="GG738890">
    <property type="protein sequence ID" value="EFC40830.1"/>
    <property type="molecule type" value="Genomic_DNA"/>
</dbReference>
<dbReference type="SUPFAM" id="SSF49562">
    <property type="entry name" value="C2 domain (Calcium/lipid-binding domain, CaLB)"/>
    <property type="match status" value="1"/>
</dbReference>
<evidence type="ECO:0000256" key="3">
    <source>
        <dbReference type="SAM" id="MobiDB-lite"/>
    </source>
</evidence>
<dbReference type="GO" id="GO:0016020">
    <property type="term" value="C:membrane"/>
    <property type="evidence" value="ECO:0007669"/>
    <property type="project" value="InterPro"/>
</dbReference>
<keyword evidence="7" id="KW-1185">Reference proteome</keyword>
<dbReference type="InParanoid" id="D2VR47"/>
<dbReference type="OrthoDB" id="73919at2759"/>
<dbReference type="Pfam" id="PF00168">
    <property type="entry name" value="C2"/>
    <property type="match status" value="1"/>
</dbReference>
<evidence type="ECO:0000256" key="2">
    <source>
        <dbReference type="ARBA" id="ARBA00022837"/>
    </source>
</evidence>
<sequence length="440" mass="49594">MSKLQVSVVKGSQLQCKDLNGSSDPFVVITINPNDSLIKLPFSKSNEQKTKVQYKTLDPEWNEEFTFDQVKPSDTLKFAVFDKNKLLMNVAMGKVEKTIADFTKLAEKGPFWLDLEQVRNGKILVNVSLGASDMKSSSSSGSLSSTSSSSEKSKSASSNSNSGPTEETIEEHLNRFKKQADEIERKITVDLVNEINKLESLSNKVQTESNSKVLDELSGKMREQVDVTSKLSSTIQEAIKEISIETSSIKEAMKEENAITRLRSQQQQKLIQLFMQEMDKFQSVQQECKQSKIGRVKRLFDIYAKGNGKNAASPYADLTPQEIETMIVEDKLQFQELLKGDTKYALTQSQEATLDVEYQLAKESNEDIKQLYFSMVQLNQLFQDFANLVEHQDELLDCIEYNIAHANECVVNGVKHIKDSNKLRQYTSPLGILKAIPILK</sequence>
<evidence type="ECO:0008006" key="8">
    <source>
        <dbReference type="Google" id="ProtNLM"/>
    </source>
</evidence>
<evidence type="ECO:0000259" key="5">
    <source>
        <dbReference type="PROSITE" id="PS50192"/>
    </source>
</evidence>
<feature type="region of interest" description="Disordered" evidence="3">
    <location>
        <begin position="132"/>
        <end position="167"/>
    </location>
</feature>
<dbReference type="VEuPathDB" id="AmoebaDB:NAEGRDRAFT_80938"/>
<dbReference type="CDD" id="cd00030">
    <property type="entry name" value="C2"/>
    <property type="match status" value="1"/>
</dbReference>
<dbReference type="Gene3D" id="2.60.40.150">
    <property type="entry name" value="C2 domain"/>
    <property type="match status" value="1"/>
</dbReference>
<dbReference type="InterPro" id="IPR000727">
    <property type="entry name" value="T_SNARE_dom"/>
</dbReference>
<feature type="domain" description="C2" evidence="4">
    <location>
        <begin position="1"/>
        <end position="113"/>
    </location>
</feature>
<evidence type="ECO:0000313" key="6">
    <source>
        <dbReference type="EMBL" id="EFC40830.1"/>
    </source>
</evidence>
<dbReference type="eggNOG" id="KOG0810">
    <property type="taxonomic scope" value="Eukaryota"/>
</dbReference>
<dbReference type="STRING" id="5762.D2VR47"/>
<dbReference type="SUPFAM" id="SSF47661">
    <property type="entry name" value="t-snare proteins"/>
    <property type="match status" value="1"/>
</dbReference>
<organism evidence="7">
    <name type="scientific">Naegleria gruberi</name>
    <name type="common">Amoeba</name>
    <dbReference type="NCBI Taxonomy" id="5762"/>
    <lineage>
        <taxon>Eukaryota</taxon>
        <taxon>Discoba</taxon>
        <taxon>Heterolobosea</taxon>
        <taxon>Tetramitia</taxon>
        <taxon>Eutetramitia</taxon>
        <taxon>Vahlkampfiidae</taxon>
        <taxon>Naegleria</taxon>
    </lineage>
</organism>
<feature type="compositionally biased region" description="Low complexity" evidence="3">
    <location>
        <begin position="132"/>
        <end position="162"/>
    </location>
</feature>
<feature type="domain" description="T-SNARE coiled-coil homology" evidence="5">
    <location>
        <begin position="358"/>
        <end position="420"/>
    </location>
</feature>
<dbReference type="InterPro" id="IPR000008">
    <property type="entry name" value="C2_dom"/>
</dbReference>
<dbReference type="InterPro" id="IPR010989">
    <property type="entry name" value="SNARE"/>
</dbReference>
<dbReference type="PROSITE" id="PS50192">
    <property type="entry name" value="T_SNARE"/>
    <property type="match status" value="1"/>
</dbReference>
<evidence type="ECO:0000313" key="7">
    <source>
        <dbReference type="Proteomes" id="UP000006671"/>
    </source>
</evidence>
<dbReference type="PROSITE" id="PS50004">
    <property type="entry name" value="C2"/>
    <property type="match status" value="1"/>
</dbReference>
<dbReference type="Proteomes" id="UP000006671">
    <property type="component" value="Unassembled WGS sequence"/>
</dbReference>
<accession>D2VR47</accession>
<dbReference type="GO" id="GO:0046872">
    <property type="term" value="F:metal ion binding"/>
    <property type="evidence" value="ECO:0007669"/>
    <property type="project" value="UniProtKB-KW"/>
</dbReference>
<dbReference type="Gene3D" id="1.20.58.70">
    <property type="match status" value="1"/>
</dbReference>
<dbReference type="GeneID" id="8864577"/>
<name>D2VR47_NAEGR</name>
<dbReference type="InterPro" id="IPR035892">
    <property type="entry name" value="C2_domain_sf"/>
</dbReference>
<dbReference type="GO" id="GO:0016192">
    <property type="term" value="P:vesicle-mediated transport"/>
    <property type="evidence" value="ECO:0007669"/>
    <property type="project" value="InterPro"/>
</dbReference>
<dbReference type="AlphaFoldDB" id="D2VR47"/>
<protein>
    <recommendedName>
        <fullName evidence="8">C2 domain-containing protein</fullName>
    </recommendedName>
</protein>
<keyword evidence="1" id="KW-0479">Metal-binding</keyword>
<dbReference type="KEGG" id="ngr:NAEGRDRAFT_80938"/>